<dbReference type="Gene3D" id="3.20.20.150">
    <property type="entry name" value="Divalent-metal-dependent TIM barrel enzymes"/>
    <property type="match status" value="1"/>
</dbReference>
<evidence type="ECO:0000313" key="2">
    <source>
        <dbReference type="EMBL" id="MBC8611637.1"/>
    </source>
</evidence>
<dbReference type="AlphaFoldDB" id="A0A8J6U0H0"/>
<dbReference type="RefSeq" id="WP_093989751.1">
    <property type="nucleotide sequence ID" value="NZ_FYDD01000004.1"/>
</dbReference>
<proteinExistence type="predicted"/>
<dbReference type="InterPro" id="IPR036237">
    <property type="entry name" value="Xyl_isomerase-like_sf"/>
</dbReference>
<evidence type="ECO:0000313" key="3">
    <source>
        <dbReference type="Proteomes" id="UP000632659"/>
    </source>
</evidence>
<organism evidence="2 3">
    <name type="scientific">Massiliimalia timonensis</name>
    <dbReference type="NCBI Taxonomy" id="1987501"/>
    <lineage>
        <taxon>Bacteria</taxon>
        <taxon>Bacillati</taxon>
        <taxon>Bacillota</taxon>
        <taxon>Clostridia</taxon>
        <taxon>Eubacteriales</taxon>
        <taxon>Oscillospiraceae</taxon>
        <taxon>Massiliimalia</taxon>
    </lineage>
</organism>
<protein>
    <submittedName>
        <fullName evidence="2">Sugar phosphate isomerase/epimerase</fullName>
    </submittedName>
</protein>
<keyword evidence="2" id="KW-0413">Isomerase</keyword>
<dbReference type="OrthoDB" id="256906at2"/>
<dbReference type="InterPro" id="IPR050312">
    <property type="entry name" value="IolE/XylAMocC-like"/>
</dbReference>
<dbReference type="Pfam" id="PF01261">
    <property type="entry name" value="AP_endonuc_2"/>
    <property type="match status" value="1"/>
</dbReference>
<name>A0A8J6U0H0_9FIRM</name>
<dbReference type="EMBL" id="JACRTL010000007">
    <property type="protein sequence ID" value="MBC8611637.1"/>
    <property type="molecule type" value="Genomic_DNA"/>
</dbReference>
<dbReference type="SUPFAM" id="SSF51658">
    <property type="entry name" value="Xylose isomerase-like"/>
    <property type="match status" value="1"/>
</dbReference>
<dbReference type="GO" id="GO:0016853">
    <property type="term" value="F:isomerase activity"/>
    <property type="evidence" value="ECO:0007669"/>
    <property type="project" value="UniProtKB-KW"/>
</dbReference>
<keyword evidence="3" id="KW-1185">Reference proteome</keyword>
<dbReference type="Proteomes" id="UP000632659">
    <property type="component" value="Unassembled WGS sequence"/>
</dbReference>
<evidence type="ECO:0000259" key="1">
    <source>
        <dbReference type="Pfam" id="PF01261"/>
    </source>
</evidence>
<dbReference type="PANTHER" id="PTHR12110">
    <property type="entry name" value="HYDROXYPYRUVATE ISOMERASE"/>
    <property type="match status" value="1"/>
</dbReference>
<accession>A0A8J6U0H0</accession>
<dbReference type="PANTHER" id="PTHR12110:SF53">
    <property type="entry name" value="BLR5974 PROTEIN"/>
    <property type="match status" value="1"/>
</dbReference>
<sequence>MKLAVSSYSFQQYLQDGRLTQLGCIAKAKELGFDAIEFTDLEPPQGISEADYAVQIREECERLGLVVSNYTVHADFLANDVEQEAQRLKRKVDTALLLGSTSMRHDAAWGFGDDRGAKGLQNVIDRLADGCRRVTEYASSKGVRTMVENHGFFLQDPDRVERLINTVDHKNFGWLCDMGNFLCADEDPAKACGKAAPYVFYAHAKDFFVKTGNGPDPGEGFFQSRSGNYLRGAIIGHGAVPIMQCLGVLKREGYDGYLGLEFEGIEDSLQGIRIGIENLRRYLAQLENAAG</sequence>
<gene>
    <name evidence="2" type="ORF">H8702_11100</name>
</gene>
<feature type="domain" description="Xylose isomerase-like TIM barrel" evidence="1">
    <location>
        <begin position="25"/>
        <end position="281"/>
    </location>
</feature>
<reference evidence="2" key="1">
    <citation type="submission" date="2020-08" db="EMBL/GenBank/DDBJ databases">
        <title>Genome public.</title>
        <authorList>
            <person name="Liu C."/>
            <person name="Sun Q."/>
        </authorList>
    </citation>
    <scope>NUCLEOTIDE SEQUENCE</scope>
    <source>
        <strain evidence="2">NSJ-15</strain>
    </source>
</reference>
<comment type="caution">
    <text evidence="2">The sequence shown here is derived from an EMBL/GenBank/DDBJ whole genome shotgun (WGS) entry which is preliminary data.</text>
</comment>
<dbReference type="InterPro" id="IPR013022">
    <property type="entry name" value="Xyl_isomerase-like_TIM-brl"/>
</dbReference>